<evidence type="ECO:0000256" key="1">
    <source>
        <dbReference type="ARBA" id="ARBA00001917"/>
    </source>
</evidence>
<sequence>MKAIEAGVAGIIVSYHGARQLDYTPATIFVLEESCSHEMACNFIHCFRNPSGDYEWVDLDKPPPRYWLTKMASLFWSSDESIYDRWLERKKSEWMLNFYKMLAADSDRFFSCSVNSTTGDSRLPAFEASSFTCLDLSNCKVLVWVKKDLKDHSDGPTSTLCDVLHISTTPCAIEGFST</sequence>
<comment type="cofactor">
    <cofactor evidence="1">
        <name>FMN</name>
        <dbReference type="ChEBI" id="CHEBI:58210"/>
    </cofactor>
</comment>
<evidence type="ECO:0000313" key="3">
    <source>
        <dbReference type="EMBL" id="KAH0755781.1"/>
    </source>
</evidence>
<organism evidence="3 4">
    <name type="scientific">Solanum tuberosum</name>
    <name type="common">Potato</name>
    <dbReference type="NCBI Taxonomy" id="4113"/>
    <lineage>
        <taxon>Eukaryota</taxon>
        <taxon>Viridiplantae</taxon>
        <taxon>Streptophyta</taxon>
        <taxon>Embryophyta</taxon>
        <taxon>Tracheophyta</taxon>
        <taxon>Spermatophyta</taxon>
        <taxon>Magnoliopsida</taxon>
        <taxon>eudicotyledons</taxon>
        <taxon>Gunneridae</taxon>
        <taxon>Pentapetalae</taxon>
        <taxon>asterids</taxon>
        <taxon>lamiids</taxon>
        <taxon>Solanales</taxon>
        <taxon>Solanaceae</taxon>
        <taxon>Solanoideae</taxon>
        <taxon>Solaneae</taxon>
        <taxon>Solanum</taxon>
    </lineage>
</organism>
<protein>
    <recommendedName>
        <fullName evidence="2">FMN-dependent dehydrogenase domain-containing protein</fullName>
    </recommendedName>
</protein>
<dbReference type="EMBL" id="JAIVGD010000018">
    <property type="protein sequence ID" value="KAH0755781.1"/>
    <property type="molecule type" value="Genomic_DNA"/>
</dbReference>
<comment type="caution">
    <text evidence="3">The sequence shown here is derived from an EMBL/GenBank/DDBJ whole genome shotgun (WGS) entry which is preliminary data.</text>
</comment>
<dbReference type="Proteomes" id="UP000826656">
    <property type="component" value="Unassembled WGS sequence"/>
</dbReference>
<proteinExistence type="predicted"/>
<reference evidence="3 4" key="1">
    <citation type="journal article" date="2021" name="bioRxiv">
        <title>Chromosome-scale and haplotype-resolved genome assembly of a tetraploid potato cultivar.</title>
        <authorList>
            <person name="Sun H."/>
            <person name="Jiao W.-B."/>
            <person name="Krause K."/>
            <person name="Campoy J.A."/>
            <person name="Goel M."/>
            <person name="Folz-Donahue K."/>
            <person name="Kukat C."/>
            <person name="Huettel B."/>
            <person name="Schneeberger K."/>
        </authorList>
    </citation>
    <scope>NUCLEOTIDE SEQUENCE [LARGE SCALE GENOMIC DNA]</scope>
    <source>
        <strain evidence="3">SolTubOtavaFocal</strain>
        <tissue evidence="3">Leaves</tissue>
    </source>
</reference>
<keyword evidence="4" id="KW-1185">Reference proteome</keyword>
<gene>
    <name evidence="3" type="ORF">KY290_026051</name>
</gene>
<accession>A0ABQ7UXC0</accession>
<dbReference type="Pfam" id="PF01070">
    <property type="entry name" value="FMN_dh"/>
    <property type="match status" value="1"/>
</dbReference>
<dbReference type="InterPro" id="IPR000262">
    <property type="entry name" value="FMN-dep_DH"/>
</dbReference>
<evidence type="ECO:0000313" key="4">
    <source>
        <dbReference type="Proteomes" id="UP000826656"/>
    </source>
</evidence>
<name>A0ABQ7UXC0_SOLTU</name>
<feature type="domain" description="FMN-dependent dehydrogenase" evidence="2">
    <location>
        <begin position="2"/>
        <end position="33"/>
    </location>
</feature>
<dbReference type="SUPFAM" id="SSF51412">
    <property type="entry name" value="Inosine monophosphate dehydrogenase (IMPDH)"/>
    <property type="match status" value="1"/>
</dbReference>
<evidence type="ECO:0000259" key="2">
    <source>
        <dbReference type="Pfam" id="PF01070"/>
    </source>
</evidence>
<dbReference type="InterPro" id="IPR013785">
    <property type="entry name" value="Aldolase_TIM"/>
</dbReference>
<dbReference type="Gene3D" id="3.20.20.70">
    <property type="entry name" value="Aldolase class I"/>
    <property type="match status" value="1"/>
</dbReference>